<feature type="domain" description="Globin" evidence="7">
    <location>
        <begin position="763"/>
        <end position="968"/>
    </location>
</feature>
<keyword evidence="3" id="KW-0408">Iron</keyword>
<dbReference type="PANTHER" id="PTHR46298">
    <property type="entry name" value="ANDROGLOBIN"/>
    <property type="match status" value="1"/>
</dbReference>
<dbReference type="GO" id="GO:0019825">
    <property type="term" value="F:oxygen binding"/>
    <property type="evidence" value="ECO:0007669"/>
    <property type="project" value="InterPro"/>
</dbReference>
<feature type="compositionally biased region" description="Basic and acidic residues" evidence="5">
    <location>
        <begin position="1325"/>
        <end position="1340"/>
    </location>
</feature>
<reference evidence="8 9" key="1">
    <citation type="submission" date="2017-12" db="EMBL/GenBank/DDBJ databases">
        <title>High-resolution comparative analysis of great ape genomes.</title>
        <authorList>
            <person name="Pollen A."/>
            <person name="Hastie A."/>
            <person name="Hormozdiari F."/>
            <person name="Dougherty M."/>
            <person name="Liu R."/>
            <person name="Chaisson M."/>
            <person name="Hoppe E."/>
            <person name="Hill C."/>
            <person name="Pang A."/>
            <person name="Hillier L."/>
            <person name="Baker C."/>
            <person name="Armstrong J."/>
            <person name="Shendure J."/>
            <person name="Paten B."/>
            <person name="Wilson R."/>
            <person name="Chao H."/>
            <person name="Schneider V."/>
            <person name="Ventura M."/>
            <person name="Kronenberg Z."/>
            <person name="Murali S."/>
            <person name="Gordon D."/>
            <person name="Cantsilieris S."/>
            <person name="Munson K."/>
            <person name="Nelson B."/>
            <person name="Raja A."/>
            <person name="Underwood J."/>
            <person name="Diekhans M."/>
            <person name="Fiddes I."/>
            <person name="Haussler D."/>
            <person name="Eichler E."/>
        </authorList>
    </citation>
    <scope>NUCLEOTIDE SEQUENCE [LARGE SCALE GENOMIC DNA]</scope>
    <source>
        <strain evidence="8">Yerkes chimp pedigree #C0471</strain>
    </source>
</reference>
<feature type="region of interest" description="Disordered" evidence="5">
    <location>
        <begin position="1"/>
        <end position="40"/>
    </location>
</feature>
<evidence type="ECO:0000256" key="2">
    <source>
        <dbReference type="ARBA" id="ARBA00022723"/>
    </source>
</evidence>
<evidence type="ECO:0000256" key="1">
    <source>
        <dbReference type="ARBA" id="ARBA00022617"/>
    </source>
</evidence>
<proteinExistence type="predicted"/>
<dbReference type="GO" id="GO:0004198">
    <property type="term" value="F:calcium-dependent cysteine-type endopeptidase activity"/>
    <property type="evidence" value="ECO:0007669"/>
    <property type="project" value="InterPro"/>
</dbReference>
<evidence type="ECO:0000256" key="4">
    <source>
        <dbReference type="PROSITE-ProRule" id="PRU00239"/>
    </source>
</evidence>
<organism evidence="8 9">
    <name type="scientific">Pan troglodytes</name>
    <name type="common">Chimpanzee</name>
    <dbReference type="NCBI Taxonomy" id="9598"/>
    <lineage>
        <taxon>Eukaryota</taxon>
        <taxon>Metazoa</taxon>
        <taxon>Chordata</taxon>
        <taxon>Craniata</taxon>
        <taxon>Vertebrata</taxon>
        <taxon>Euteleostomi</taxon>
        <taxon>Mammalia</taxon>
        <taxon>Eutheria</taxon>
        <taxon>Euarchontoglires</taxon>
        <taxon>Primates</taxon>
        <taxon>Haplorrhini</taxon>
        <taxon>Catarrhini</taxon>
        <taxon>Hominidae</taxon>
        <taxon>Pan</taxon>
    </lineage>
</organism>
<evidence type="ECO:0000313" key="9">
    <source>
        <dbReference type="Proteomes" id="UP000236370"/>
    </source>
</evidence>
<evidence type="ECO:0000256" key="5">
    <source>
        <dbReference type="SAM" id="MobiDB-lite"/>
    </source>
</evidence>
<gene>
    <name evidence="10" type="primary">ADGB</name>
    <name evidence="8" type="ORF">CK820_G0000058</name>
</gene>
<dbReference type="Pfam" id="PF22068">
    <property type="entry name" value="Androglobin_II"/>
    <property type="match status" value="1"/>
</dbReference>
<dbReference type="Pfam" id="PF00648">
    <property type="entry name" value="Peptidase_C2"/>
    <property type="match status" value="1"/>
</dbReference>
<dbReference type="Pfam" id="PF22069">
    <property type="entry name" value="Androglobin_IV"/>
    <property type="match status" value="1"/>
</dbReference>
<comment type="caution">
    <text evidence="4">Lacks conserved residue(s) required for the propagation of feature annotation.</text>
</comment>
<name>A0A6D2XY02_PANTR</name>
<dbReference type="Pfam" id="PF22070">
    <property type="entry name" value="Androglobin_V"/>
    <property type="match status" value="1"/>
</dbReference>
<dbReference type="PROSITE" id="PS52042">
    <property type="entry name" value="GLOBIN_CP_ADGB"/>
    <property type="match status" value="1"/>
</dbReference>
<feature type="compositionally biased region" description="Basic and acidic residues" evidence="5">
    <location>
        <begin position="353"/>
        <end position="384"/>
    </location>
</feature>
<feature type="region of interest" description="Disordered" evidence="5">
    <location>
        <begin position="1418"/>
        <end position="1522"/>
    </location>
</feature>
<dbReference type="InterPro" id="IPR012292">
    <property type="entry name" value="Globin/Proto"/>
</dbReference>
<feature type="region of interest" description="Disordered" evidence="5">
    <location>
        <begin position="1297"/>
        <end position="1355"/>
    </location>
</feature>
<accession>A0A6D2XY02</accession>
<dbReference type="InterPro" id="IPR001300">
    <property type="entry name" value="Peptidase_C2_calpain_cat"/>
</dbReference>
<evidence type="ECO:0000259" key="7">
    <source>
        <dbReference type="PROSITE" id="PS52042"/>
    </source>
</evidence>
<evidence type="ECO:0000313" key="10">
    <source>
        <dbReference type="VGNC" id="VGNC:2636"/>
    </source>
</evidence>
<dbReference type="SUPFAM" id="SSF54001">
    <property type="entry name" value="Cysteine proteinases"/>
    <property type="match status" value="1"/>
</dbReference>
<sequence>MASKQTKKKEVHRINSAHGSDKSKDFYPFGSNVQSGSIEQKKGKFPIWPEWSEADINSEKWDAGKGAKEKDKTGKSPVFHFFEDPEGKIELPPSLKIYSWKRPQDILFSQTPVVVKNEITFDLFSANEHLLCSELMRWIISEIYAVWKIFNGGILSNYFKGTSGEPPLLPWKPWEHIYSLCKAVKGHMPVFNSYGKYVVKLYWMGCWRKITIDDFLPFDEDNNLLLPATTYEFELWPMLLSKAIIKLANIDIHVADRRELGEFTVIHALTGWLPEVISLHPGYMDKVWELLKEILPEFKLSDEASSESKIAVLDSKLKEPGKEGKEGKEIKDGKEVKDVKEFKPESSLTTLKAPEKSDKVPKEKADARDIGKKRSKDGEKEKSKFSLHGSRPSSEVQYSVQSLSDCSSAIQTSHMVVYATFTPLYLFENKIFSLEKMADSAEKLREYGLSHTCSHPVLVTRSRSCPLVAPPKPPPVPPWKLIRQKKETVITDEAQELIVKKPERFLEISSPFLNYRMSPFTIPTETHFVRSLIKKGLPPGSDLPSVSETDETATHSQTDLSQITKATSQGNTASQVILGKGTDEQTYFRLGDAHQSDGLNLERDIVIQTTATQEKSQEELPTTNNSVSKEIWLDFEDFCVCFQNIYIFHKPSSYCLNFQKSEFKFSEERVSYYLFVDSLKPIELLVCFSALVRWGEYGALTKDSPPIEPGLLTAETFSWKSLKPGSLVLKIHTYATKATVVRLPVGRHMLLFNAYSPVGHSIHICSMVSFAIGDEHVVLPNFEPESCRFTEQSLLIMKAIGNVIANFKDKGKLSAALKDLQTAHYPVPFHDKELTAQHFRVFHLSLWRLMKKVQITKPPPNFKFAFRAMVLDLELLNSSLEEVSLVEWLDVKYRMPTSDKEYSAEEVAAAIKIQAMWRGTYVRLLMKARIPDTKENISVADTLQKVWAVLEMNLEQYAVSLLRLMFKSKCKSLESYPCYQDEETKIAFADYTVTYQEQPPNSWFIVFRETFLVPQDMILVPKVYTTLPICILHIVNNDTMEQVPKVFQKVVPYLYTKNKKGYTFVAEAFTGDTYVAASRWKLRLIGSSAPLPCLSRDSPCNSFTIKEIRDYYIPNDKKILFRYSVKVLTPQPATIQVRTSKPDAFIKLQVLENEETMVSSIGKGQAIIPAFHFLKSEKGLSSQSSKHILSFHSASKKEQEVYVKKKAAQGIQKSPKGRAVSAIQDIGLPLVEEETTSTPTREDSSSIPLQNYKYIIQCLVLYNSWPLTESQLTFVQALKDLKKSNTKAYGERHEELINLGSPDSHTISEGQKSSVTSKITRKGKEKSSEKEKTAKEKQAPRFEPQISTVHPQQEDPNKPYWILRLVTEHNESELFEVKKDTERADEIRAMKQAWETTEPGRAIKASQARLHYLSGFIKKTSDAESPPISESQTKPKEEVETAARGVKEPNSKNSASSESKEMTQTGSGSAVWKKWQLTKGLRDVAKSTSSESGGVSSPGKEEREQSTRKENIRTGPRTRSPTILETSPRLIRKALEFMDLSQYVRKTDTDPLLQTDELNQQQAMQKAEEIHQFRQYRTRVLSIRNIDQEERLKLKDEVLDMYKEMRDSLDEARQKIFDIREEYRNKLLEAERLKLEAMSAQEAAMKLETEKTTPAPDTQKKKKGKKK</sequence>
<dbReference type="GO" id="GO:0007286">
    <property type="term" value="P:spermatid development"/>
    <property type="evidence" value="ECO:0007669"/>
    <property type="project" value="Ensembl"/>
</dbReference>
<dbReference type="Gene3D" id="1.10.490.10">
    <property type="entry name" value="Globins"/>
    <property type="match status" value="1"/>
</dbReference>
<evidence type="ECO:0000256" key="3">
    <source>
        <dbReference type="ARBA" id="ARBA00023004"/>
    </source>
</evidence>
<dbReference type="PROSITE" id="PS50096">
    <property type="entry name" value="IQ"/>
    <property type="match status" value="1"/>
</dbReference>
<feature type="compositionally biased region" description="Low complexity" evidence="5">
    <location>
        <begin position="1487"/>
        <end position="1498"/>
    </location>
</feature>
<protein>
    <submittedName>
        <fullName evidence="8">ADGB isoform 2</fullName>
    </submittedName>
</protein>
<dbReference type="OMA" id="DMYKEMR"/>
<evidence type="ECO:0000313" key="8">
    <source>
        <dbReference type="EMBL" id="PNI86846.1"/>
    </source>
</evidence>
<dbReference type="EMBL" id="NBAG03000210">
    <property type="protein sequence ID" value="PNI86846.1"/>
    <property type="molecule type" value="Genomic_DNA"/>
</dbReference>
<feature type="compositionally biased region" description="Basic and acidic residues" evidence="5">
    <location>
        <begin position="1433"/>
        <end position="1450"/>
    </location>
</feature>
<dbReference type="GO" id="GO:0006508">
    <property type="term" value="P:proteolysis"/>
    <property type="evidence" value="ECO:0007669"/>
    <property type="project" value="InterPro"/>
</dbReference>
<feature type="compositionally biased region" description="Polar residues" evidence="5">
    <location>
        <begin position="1301"/>
        <end position="1318"/>
    </location>
</feature>
<feature type="region of interest" description="Disordered" evidence="5">
    <location>
        <begin position="347"/>
        <end position="393"/>
    </location>
</feature>
<dbReference type="VGNC" id="VGNC:2636">
    <property type="gene designation" value="ADGB"/>
</dbReference>
<feature type="domain" description="Calpain catalytic" evidence="6">
    <location>
        <begin position="99"/>
        <end position="354"/>
    </location>
</feature>
<dbReference type="SMART" id="SM00230">
    <property type="entry name" value="CysPc"/>
    <property type="match status" value="1"/>
</dbReference>
<dbReference type="PANTHER" id="PTHR46298:SF1">
    <property type="entry name" value="ANDROGLOBIN"/>
    <property type="match status" value="1"/>
</dbReference>
<dbReference type="InterPro" id="IPR053033">
    <property type="entry name" value="Androglobin-like"/>
</dbReference>
<feature type="compositionally biased region" description="Basic residues" evidence="5">
    <location>
        <begin position="1"/>
        <end position="11"/>
    </location>
</feature>
<dbReference type="InterPro" id="IPR054093">
    <property type="entry name" value="Androglobin_II"/>
</dbReference>
<keyword evidence="1" id="KW-0349">Heme</keyword>
<dbReference type="GO" id="GO:0097227">
    <property type="term" value="C:sperm annulus"/>
    <property type="evidence" value="ECO:0007669"/>
    <property type="project" value="Ensembl"/>
</dbReference>
<dbReference type="GO" id="GO:0046872">
    <property type="term" value="F:metal ion binding"/>
    <property type="evidence" value="ECO:0007669"/>
    <property type="project" value="UniProtKB-KW"/>
</dbReference>
<dbReference type="Proteomes" id="UP000236370">
    <property type="component" value="Unassembled WGS sequence"/>
</dbReference>
<dbReference type="CDD" id="cd22307">
    <property type="entry name" value="Adgb_C_mid-like"/>
    <property type="match status" value="1"/>
</dbReference>
<feature type="compositionally biased region" description="Basic and acidic residues" evidence="5">
    <location>
        <begin position="1499"/>
        <end position="1512"/>
    </location>
</feature>
<keyword evidence="2" id="KW-0479">Metal-binding</keyword>
<evidence type="ECO:0000259" key="6">
    <source>
        <dbReference type="PROSITE" id="PS50203"/>
    </source>
</evidence>
<dbReference type="InterPro" id="IPR054095">
    <property type="entry name" value="Androglobin_V"/>
</dbReference>
<dbReference type="InterPro" id="IPR054094">
    <property type="entry name" value="Androglobin_IV"/>
</dbReference>
<dbReference type="GO" id="GO:0020037">
    <property type="term" value="F:heme binding"/>
    <property type="evidence" value="ECO:0007669"/>
    <property type="project" value="InterPro"/>
</dbReference>
<comment type="caution">
    <text evidence="8">The sequence shown here is derived from an EMBL/GenBank/DDBJ whole genome shotgun (WGS) entry which is preliminary data.</text>
</comment>
<dbReference type="PROSITE" id="PS50203">
    <property type="entry name" value="CALPAIN_CAT"/>
    <property type="match status" value="1"/>
</dbReference>
<feature type="region of interest" description="Disordered" evidence="5">
    <location>
        <begin position="1644"/>
        <end position="1667"/>
    </location>
</feature>
<dbReference type="InterPro" id="IPR038765">
    <property type="entry name" value="Papain-like_cys_pep_sf"/>
</dbReference>
<dbReference type="InterPro" id="IPR057249">
    <property type="entry name" value="Globin_CP_ADGB"/>
</dbReference>
<dbReference type="GO" id="GO:0097225">
    <property type="term" value="C:sperm midpiece"/>
    <property type="evidence" value="ECO:0007669"/>
    <property type="project" value="Ensembl"/>
</dbReference>